<dbReference type="GO" id="GO:0045494">
    <property type="term" value="P:photoreceptor cell maintenance"/>
    <property type="evidence" value="ECO:0007669"/>
    <property type="project" value="InterPro"/>
</dbReference>
<dbReference type="PANTHER" id="PTHR46762:SF1">
    <property type="entry name" value="NUCLEOREDOXIN-LIKE PROTEIN 2"/>
    <property type="match status" value="1"/>
</dbReference>
<dbReference type="PANTHER" id="PTHR46762">
    <property type="entry name" value="NUCLEOREDOXIN-LIKE PROTEIN 2"/>
    <property type="match status" value="1"/>
</dbReference>
<dbReference type="Pfam" id="PF13905">
    <property type="entry name" value="Thioredoxin_8"/>
    <property type="match status" value="1"/>
</dbReference>
<accession>A0A8J2LJQ9</accession>
<feature type="domain" description="Thioredoxin-like fold" evidence="1">
    <location>
        <begin position="31"/>
        <end position="124"/>
    </location>
</feature>
<dbReference type="InterPro" id="IPR012336">
    <property type="entry name" value="Thioredoxin-like_fold"/>
</dbReference>
<dbReference type="EMBL" id="CAJVCH010571166">
    <property type="protein sequence ID" value="CAG7836808.1"/>
    <property type="molecule type" value="Genomic_DNA"/>
</dbReference>
<dbReference type="GO" id="GO:0007600">
    <property type="term" value="P:sensory perception"/>
    <property type="evidence" value="ECO:0007669"/>
    <property type="project" value="InterPro"/>
</dbReference>
<comment type="caution">
    <text evidence="2">The sequence shown here is derived from an EMBL/GenBank/DDBJ whole genome shotgun (WGS) entry which is preliminary data.</text>
</comment>
<evidence type="ECO:0000313" key="3">
    <source>
        <dbReference type="Proteomes" id="UP000708208"/>
    </source>
</evidence>
<name>A0A8J2LJQ9_9HEXA</name>
<organism evidence="2 3">
    <name type="scientific">Allacma fusca</name>
    <dbReference type="NCBI Taxonomy" id="39272"/>
    <lineage>
        <taxon>Eukaryota</taxon>
        <taxon>Metazoa</taxon>
        <taxon>Ecdysozoa</taxon>
        <taxon>Arthropoda</taxon>
        <taxon>Hexapoda</taxon>
        <taxon>Collembola</taxon>
        <taxon>Symphypleona</taxon>
        <taxon>Sminthuridae</taxon>
        <taxon>Allacma</taxon>
    </lineage>
</organism>
<dbReference type="AlphaFoldDB" id="A0A8J2LJQ9"/>
<evidence type="ECO:0000259" key="1">
    <source>
        <dbReference type="Pfam" id="PF13905"/>
    </source>
</evidence>
<proteinExistence type="predicted"/>
<dbReference type="InterPro" id="IPR029519">
    <property type="entry name" value="RdCVF2"/>
</dbReference>
<protein>
    <recommendedName>
        <fullName evidence="1">Thioredoxin-like fold domain-containing protein</fullName>
    </recommendedName>
</protein>
<dbReference type="OrthoDB" id="189920at2759"/>
<keyword evidence="3" id="KW-1185">Reference proteome</keyword>
<sequence>MAWWKDVNLKFFDREYKDANADMRQDLDKAEVIAIFFGAYQNRPSRILVHFLQKFHKNVRQMFGSRLQVIFVPMDEAEKDTQDFVKTLHGDWMVVPWSSQSTRRNVRNQYNVINFPWITVVKNSPEGLLVTQEGKEDVQELGTDAFQKWITLAKTTRKTTTM</sequence>
<evidence type="ECO:0000313" key="2">
    <source>
        <dbReference type="EMBL" id="CAG7836808.1"/>
    </source>
</evidence>
<dbReference type="Proteomes" id="UP000708208">
    <property type="component" value="Unassembled WGS sequence"/>
</dbReference>
<reference evidence="2" key="1">
    <citation type="submission" date="2021-06" db="EMBL/GenBank/DDBJ databases">
        <authorList>
            <person name="Hodson N. C."/>
            <person name="Mongue J. A."/>
            <person name="Jaron S. K."/>
        </authorList>
    </citation>
    <scope>NUCLEOTIDE SEQUENCE</scope>
</reference>
<gene>
    <name evidence="2" type="ORF">AFUS01_LOCUS46006</name>
</gene>